<evidence type="ECO:0000313" key="2">
    <source>
        <dbReference type="EMBL" id="EGJ72072.1"/>
    </source>
</evidence>
<dbReference type="eggNOG" id="ENOG5032ETX">
    <property type="taxonomic scope" value="Bacteria"/>
</dbReference>
<reference evidence="2 3" key="1">
    <citation type="journal article" date="2011" name="Stand. Genomic Sci.">
        <title>Non-contiguous finished genome sequence of Bacteroides coprosuis type strain (PC139).</title>
        <authorList>
            <person name="Land M."/>
            <person name="Held B."/>
            <person name="Gronow S."/>
            <person name="Abt B."/>
            <person name="Lucas S."/>
            <person name="Del Rio T.G."/>
            <person name="Nolan M."/>
            <person name="Tice H."/>
            <person name="Cheng J.F."/>
            <person name="Pitluck S."/>
            <person name="Liolios K."/>
            <person name="Pagani I."/>
            <person name="Ivanova N."/>
            <person name="Mavromatis K."/>
            <person name="Mikhailova N."/>
            <person name="Pati A."/>
            <person name="Tapia R."/>
            <person name="Han C."/>
            <person name="Goodwin L."/>
            <person name="Chen A."/>
            <person name="Palaniappan K."/>
            <person name="Hauser L."/>
            <person name="Brambilla E.M."/>
            <person name="Rohde M."/>
            <person name="Goker M."/>
            <person name="Detter J.C."/>
            <person name="Woyke T."/>
            <person name="Bristow J."/>
            <person name="Eisen J.A."/>
            <person name="Markowitz V."/>
            <person name="Hugenholtz P."/>
            <person name="Kyrpides N.C."/>
            <person name="Klenk H.P."/>
            <person name="Lapidus A."/>
        </authorList>
    </citation>
    <scope>NUCLEOTIDE SEQUENCE</scope>
    <source>
        <strain evidence="2 3">DSM 18011</strain>
    </source>
</reference>
<organism evidence="2 3">
    <name type="scientific">Bacteroides coprosuis DSM 18011</name>
    <dbReference type="NCBI Taxonomy" id="679937"/>
    <lineage>
        <taxon>Bacteria</taxon>
        <taxon>Pseudomonadati</taxon>
        <taxon>Bacteroidota</taxon>
        <taxon>Bacteroidia</taxon>
        <taxon>Bacteroidales</taxon>
        <taxon>Bacteroidaceae</taxon>
        <taxon>Bacteroides</taxon>
    </lineage>
</organism>
<sequence length="315" mass="36217">MKQKFMKVMTAFLMVASMGMFSCSKDPDIPSNEILNKDHEDPVKAELILVEGHLHGTYKFHQNPEIEGVVHLNKVQKVTIEQTEKGWHPSAENAKQFNVRSTPHDAKGQNVYALWIKYYNAKGEEITGEFVENGQDQIHQHFFIPRDIKNTFDGVSEKDDTNPATLFEYFYCDTDPWDKNRHNEGAKLIGDKNPIGLKGYFKFLKPRKQFVLNIELMHAAKSKWDAKGQASPFYAPSLAQRQRDHWDLKIKIPVVVYADQMEYLETEAIEDLSESDKKLLESIAKAYSITQKEALEDLKTLFYGDIDPEAGSIWL</sequence>
<dbReference type="STRING" id="679937.Bcop_1884"/>
<proteinExistence type="predicted"/>
<dbReference type="AlphaFoldDB" id="F3ZS51"/>
<dbReference type="HOGENOM" id="CLU_076529_0_0_10"/>
<evidence type="ECO:0008006" key="4">
    <source>
        <dbReference type="Google" id="ProtNLM"/>
    </source>
</evidence>
<name>F3ZS51_9BACE</name>
<evidence type="ECO:0000313" key="3">
    <source>
        <dbReference type="Proteomes" id="UP000018439"/>
    </source>
</evidence>
<dbReference type="EMBL" id="CM001167">
    <property type="protein sequence ID" value="EGJ72072.1"/>
    <property type="molecule type" value="Genomic_DNA"/>
</dbReference>
<dbReference type="OrthoDB" id="1014446at2"/>
<dbReference type="Proteomes" id="UP000018439">
    <property type="component" value="Chromosome"/>
</dbReference>
<accession>F3ZS51</accession>
<gene>
    <name evidence="2" type="ORF">Bcop_1884</name>
</gene>
<protein>
    <recommendedName>
        <fullName evidence="4">Lipoprotein</fullName>
    </recommendedName>
</protein>
<feature type="chain" id="PRO_5003303987" description="Lipoprotein" evidence="1">
    <location>
        <begin position="23"/>
        <end position="315"/>
    </location>
</feature>
<keyword evidence="3" id="KW-1185">Reference proteome</keyword>
<feature type="signal peptide" evidence="1">
    <location>
        <begin position="1"/>
        <end position="22"/>
    </location>
</feature>
<keyword evidence="1" id="KW-0732">Signal</keyword>
<dbReference type="PROSITE" id="PS51257">
    <property type="entry name" value="PROKAR_LIPOPROTEIN"/>
    <property type="match status" value="1"/>
</dbReference>
<evidence type="ECO:0000256" key="1">
    <source>
        <dbReference type="SAM" id="SignalP"/>
    </source>
</evidence>